<keyword evidence="13 14" id="KW-0004">4Fe-4S</keyword>
<feature type="binding site" evidence="13 14">
    <location>
        <position position="438"/>
    </location>
    <ligand>
        <name>FAD</name>
        <dbReference type="ChEBI" id="CHEBI:57692"/>
        <label>2</label>
    </ligand>
</feature>
<dbReference type="CDD" id="cd02803">
    <property type="entry name" value="OYE_like_FMN_family"/>
    <property type="match status" value="1"/>
</dbReference>
<gene>
    <name evidence="12" type="ORF">N47_G38220</name>
</gene>
<feature type="binding site" evidence="13 14">
    <location>
        <position position="656"/>
    </location>
    <ligand>
        <name>FAD</name>
        <dbReference type="ChEBI" id="CHEBI:57692"/>
        <label>2</label>
    </ligand>
</feature>
<evidence type="ECO:0007829" key="15">
    <source>
        <dbReference type="PDB" id="6QKX"/>
    </source>
</evidence>
<reference evidence="13 14" key="2">
    <citation type="journal article" date="2019" name="Nat. Commun.">
        <title>Low potential enzymatic hydride transfer via highly cooperative and inversely functionalized flavin cofactors.</title>
        <authorList>
            <person name="Willistein M."/>
            <person name="Bechtel D.F."/>
            <person name="Muller C.S."/>
            <person name="Demmer U."/>
            <person name="Heimann L."/>
            <person name="Kayastha K."/>
            <person name="Schunemann V."/>
            <person name="Pierik A.J."/>
            <person name="Ullmann G.M."/>
            <person name="Ermler U."/>
            <person name="Boll M."/>
        </authorList>
    </citation>
    <scope>X-RAY CRYSTALLOGRAPHY (2.20 ANGSTROMS) IN COMPLEX WITH FAD; FMN AND [4FE-4S] CLUSTER</scope>
    <scope>DISULFIDE BONDS</scope>
</reference>
<evidence type="ECO:0007829" key="13">
    <source>
        <dbReference type="PDB" id="6QKG"/>
    </source>
</evidence>
<dbReference type="Gene3D" id="3.50.50.60">
    <property type="entry name" value="FAD/NAD(P)-binding domain"/>
    <property type="match status" value="1"/>
</dbReference>
<dbReference type="PDBsum" id="6QKX"/>
<feature type="domain" description="NADH:flavin oxidoreductase/NADH oxidase N-terminal" evidence="10">
    <location>
        <begin position="17"/>
        <end position="362"/>
    </location>
</feature>
<feature type="binding site" evidence="13 14">
    <location>
        <position position="245"/>
    </location>
    <ligand>
        <name>FMN</name>
        <dbReference type="ChEBI" id="CHEBI:58210"/>
    </ligand>
</feature>
<keyword evidence="13 14" id="KW-0274">FAD</keyword>
<feature type="binding site" evidence="15">
    <location>
        <position position="439"/>
    </location>
    <ligand>
        <name>FAD</name>
        <dbReference type="ChEBI" id="CHEBI:57692"/>
        <label>1</label>
    </ligand>
</feature>
<evidence type="ECO:0000313" key="12">
    <source>
        <dbReference type="EMBL" id="CBX28498.1"/>
    </source>
</evidence>
<feature type="binding site" evidence="13">
    <location>
        <position position="116"/>
    </location>
    <ligand>
        <name>FMN</name>
        <dbReference type="ChEBI" id="CHEBI:58210"/>
    </ligand>
</feature>
<comment type="cofactor">
    <cofactor evidence="2">
        <name>[4Fe-4S] cluster</name>
        <dbReference type="ChEBI" id="CHEBI:49883"/>
    </cofactor>
</comment>
<dbReference type="PDB" id="6QKR">
    <property type="method" value="X-ray"/>
    <property type="resolution" value="2.20 A"/>
    <property type="chains" value="A/B=1-670"/>
</dbReference>
<evidence type="ECO:0000256" key="8">
    <source>
        <dbReference type="ARBA" id="ARBA00023004"/>
    </source>
</evidence>
<dbReference type="PDBsum" id="6QKG"/>
<comment type="cofactor">
    <cofactor evidence="1">
        <name>FMN</name>
        <dbReference type="ChEBI" id="CHEBI:58210"/>
    </cofactor>
</comment>
<dbReference type="Pfam" id="PF00724">
    <property type="entry name" value="Oxidored_FMN"/>
    <property type="match status" value="1"/>
</dbReference>
<dbReference type="InterPro" id="IPR023753">
    <property type="entry name" value="FAD/NAD-binding_dom"/>
</dbReference>
<evidence type="ECO:0000256" key="3">
    <source>
        <dbReference type="ARBA" id="ARBA00011048"/>
    </source>
</evidence>
<dbReference type="BioCyc" id="MetaCyc:MONOMER-18310"/>
<feature type="binding site" evidence="13 14">
    <location>
        <position position="36"/>
    </location>
    <ligand>
        <name>FMN</name>
        <dbReference type="ChEBI" id="CHEBI:58210"/>
    </ligand>
</feature>
<evidence type="ECO:0000256" key="6">
    <source>
        <dbReference type="ARBA" id="ARBA00022723"/>
    </source>
</evidence>
<keyword evidence="7" id="KW-0560">Oxidoreductase</keyword>
<feature type="binding site" evidence="13 14">
    <location>
        <position position="386"/>
    </location>
    <ligand>
        <name>[4Fe-4S] cluster</name>
        <dbReference type="ChEBI" id="CHEBI:49883"/>
    </ligand>
</feature>
<dbReference type="InterPro" id="IPR036188">
    <property type="entry name" value="FAD/NAD-bd_sf"/>
</dbReference>
<evidence type="ECO:0008006" key="16">
    <source>
        <dbReference type="Google" id="ProtNLM"/>
    </source>
</evidence>
<feature type="binding site" evidence="13 14">
    <location>
        <position position="343"/>
    </location>
    <ligand>
        <name>FMN</name>
        <dbReference type="ChEBI" id="CHEBI:58210"/>
    </ligand>
</feature>
<evidence type="ECO:0000259" key="10">
    <source>
        <dbReference type="Pfam" id="PF00724"/>
    </source>
</evidence>
<feature type="binding site" evidence="15">
    <location>
        <position position="502"/>
    </location>
    <ligand>
        <name>FAD</name>
        <dbReference type="ChEBI" id="CHEBI:57692"/>
        <label>1</label>
    </ligand>
</feature>
<feature type="binding site" evidence="15">
    <location>
        <position position="649"/>
    </location>
    <ligand>
        <name>FAD</name>
        <dbReference type="ChEBI" id="CHEBI:57692"/>
        <label>1</label>
    </ligand>
</feature>
<dbReference type="SUPFAM" id="SSF51395">
    <property type="entry name" value="FMN-linked oxidoreductases"/>
    <property type="match status" value="1"/>
</dbReference>
<feature type="binding site" evidence="13 14">
    <location>
        <position position="192"/>
    </location>
    <ligand>
        <name>FMN</name>
        <dbReference type="ChEBI" id="CHEBI:58210"/>
    </ligand>
</feature>
<keyword evidence="9 13" id="KW-0411">Iron-sulfur</keyword>
<feature type="binding site" evidence="13 14">
    <location>
        <position position="446"/>
    </location>
    <ligand>
        <name>FAD</name>
        <dbReference type="ChEBI" id="CHEBI:57692"/>
        <label>2</label>
    </ligand>
</feature>
<dbReference type="InterPro" id="IPR051793">
    <property type="entry name" value="NADH:flavin_oxidoreductase"/>
</dbReference>
<keyword evidence="13 14" id="KW-0547">Nucleotide-binding</keyword>
<name>E1YD54_9BACT</name>
<feature type="binding site" evidence="13 14">
    <location>
        <position position="321"/>
    </location>
    <ligand>
        <name>FMN</name>
        <dbReference type="ChEBI" id="CHEBI:58210"/>
    </ligand>
</feature>
<feature type="binding site" evidence="13 14">
    <location>
        <position position="344"/>
    </location>
    <ligand>
        <name>FMN</name>
        <dbReference type="ChEBI" id="CHEBI:58210"/>
    </ligand>
</feature>
<dbReference type="Pfam" id="PF07992">
    <property type="entry name" value="Pyr_redox_2"/>
    <property type="match status" value="1"/>
</dbReference>
<feature type="binding site" evidence="15">
    <location>
        <position position="446"/>
    </location>
    <ligand>
        <name>FAD</name>
        <dbReference type="ChEBI" id="CHEBI:57692"/>
        <label>1</label>
    </ligand>
</feature>
<dbReference type="PDB" id="6QKX">
    <property type="method" value="X-ray"/>
    <property type="resolution" value="2.40 A"/>
    <property type="chains" value="A=1-670"/>
</dbReference>
<feature type="binding site" evidence="13 14">
    <location>
        <position position="649"/>
    </location>
    <ligand>
        <name>FAD</name>
        <dbReference type="ChEBI" id="CHEBI:57692"/>
        <label>2</label>
    </ligand>
</feature>
<evidence type="ECO:0000256" key="1">
    <source>
        <dbReference type="ARBA" id="ARBA00001917"/>
    </source>
</evidence>
<feature type="domain" description="FAD/NAD(P)-binding" evidence="11">
    <location>
        <begin position="471"/>
        <end position="661"/>
    </location>
</feature>
<dbReference type="PRINTS" id="PR00469">
    <property type="entry name" value="PNDRDTASEII"/>
</dbReference>
<keyword evidence="4 13" id="KW-0285">Flavoprotein</keyword>
<organism evidence="12">
    <name type="scientific">uncultured Desulfobacterium sp</name>
    <dbReference type="NCBI Taxonomy" id="201089"/>
    <lineage>
        <taxon>Bacteria</taxon>
        <taxon>Pseudomonadati</taxon>
        <taxon>Thermodesulfobacteriota</taxon>
        <taxon>Desulfobacteria</taxon>
        <taxon>Desulfobacterales</taxon>
        <taxon>Desulfobacteriaceae</taxon>
        <taxon>Desulfobacterium</taxon>
        <taxon>environmental samples</taxon>
    </lineage>
</organism>
<feature type="disulfide bond" evidence="13 14">
    <location>
        <begin position="18"/>
        <end position="357"/>
    </location>
</feature>
<evidence type="ECO:0000256" key="4">
    <source>
        <dbReference type="ARBA" id="ARBA00022630"/>
    </source>
</evidence>
<dbReference type="PRINTS" id="PR00368">
    <property type="entry name" value="FADPNR"/>
</dbReference>
<feature type="binding site" evidence="13 14">
    <location>
        <position position="545"/>
    </location>
    <ligand>
        <name>FAD</name>
        <dbReference type="ChEBI" id="CHEBI:57692"/>
        <label>2</label>
    </ligand>
</feature>
<sequence>MELILTKGGVTIMYENLCKPIKIGNHLVKNRMKYAATVDNFCDTKNGNVIDREIEYLRERAKGGFGIVVSQGGYTHILGKGYVGQMGLVEESHLPGLKKLADAINAEGAMSIGQIMHTGRYGHAHEYGIHEAIAGGKTVGPEPVGPTAMSSPIKRYSPCREMTPEEIEEQIQAHIVAARMFKQTGWKGVEVCAIVGYLIADFLSRWTNKRTDKWGGSLENRARFLIEILKGIRKEVGDDYPLVMRLNSTDLIEGGNTDEEYIEIAKMCEAAVRIDLFSITVGWHESPGAAITAEKRPGDWLHLADNWKKAGIKAPICMAYRMNQPDVAEKAVAEGRIDIWEMCRPGIADPYLPKKVCEGRPEDIVTCTACNQGCFYYVFIDAIMGCMVNPRVGNEWDPAYAINPAAKKKKVLVVGAGPSGMECARLAAVRGHDVTIMEKSDSIGGEVKLGVKSPLLYDWAETIRYYKAQIDKLGIKLKLNTEATADSIKAEAPDVLVIATGGKPSRPKIEGIDNKIVTNVFDILEGKVKLGDKVVFIGGNEISIQTAEYVAEQGKEVTVLEKGKHICFDVNIFNILQHRRLMAKLNMKSMTNVTINEINDDGVEISTAGGKDVTIEADNVVVAEGMDADDALAKAVGTKIAPEVYSIGDCAGVRKLYEAIHDGYKMGVKI</sequence>
<feature type="binding site" evidence="13 14">
    <location>
        <position position="367"/>
    </location>
    <ligand>
        <name>[4Fe-4S] cluster</name>
        <dbReference type="ChEBI" id="CHEBI:49883"/>
    </ligand>
</feature>
<keyword evidence="8 13" id="KW-0408">Iron</keyword>
<evidence type="ECO:0000256" key="5">
    <source>
        <dbReference type="ARBA" id="ARBA00022643"/>
    </source>
</evidence>
<feature type="binding site" evidence="15">
    <location>
        <position position="545"/>
    </location>
    <ligand>
        <name>FAD</name>
        <dbReference type="ChEBI" id="CHEBI:57692"/>
        <label>1</label>
    </ligand>
</feature>
<keyword evidence="13 14" id="KW-0002">3D-structure</keyword>
<dbReference type="GO" id="GO:0046872">
    <property type="term" value="F:metal ion binding"/>
    <property type="evidence" value="ECO:0007669"/>
    <property type="project" value="UniProtKB-KW"/>
</dbReference>
<dbReference type="SMR" id="E1YD54"/>
<reference evidence="12" key="1">
    <citation type="journal article" date="2011" name="Environ. Microbiol.">
        <title>Genomic insights into the metabolic potential of the polycyclic aromatic hydrocarbon degrading sulfate-reducing Deltaproteobacterium N47.</title>
        <authorList>
            <person name="Bergmann F."/>
            <person name="Selesi D."/>
            <person name="Weinmaier T."/>
            <person name="Tischler P."/>
            <person name="Rattei T."/>
            <person name="Meckenstock R.U."/>
        </authorList>
    </citation>
    <scope>NUCLEOTIDE SEQUENCE</scope>
</reference>
<evidence type="ECO:0000256" key="7">
    <source>
        <dbReference type="ARBA" id="ARBA00023002"/>
    </source>
</evidence>
<accession>E1YD54</accession>
<feature type="binding site" evidence="15">
    <location>
        <position position="656"/>
    </location>
    <ligand>
        <name>FAD</name>
        <dbReference type="ChEBI" id="CHEBI:57692"/>
        <label>1</label>
    </ligand>
</feature>
<feature type="binding site" evidence="13 14">
    <location>
        <position position="419"/>
    </location>
    <ligand>
        <name>FAD</name>
        <dbReference type="ChEBI" id="CHEBI:57692"/>
        <label>2</label>
    </ligand>
</feature>
<feature type="binding site" evidence="15">
    <location>
        <position position="438"/>
    </location>
    <ligand>
        <name>FAD</name>
        <dbReference type="ChEBI" id="CHEBI:57692"/>
        <label>1</label>
    </ligand>
</feature>
<evidence type="ECO:0000259" key="11">
    <source>
        <dbReference type="Pfam" id="PF07992"/>
    </source>
</evidence>
<evidence type="ECO:0000256" key="9">
    <source>
        <dbReference type="ARBA" id="ARBA00023014"/>
    </source>
</evidence>
<dbReference type="AlphaFoldDB" id="E1YD54"/>
<feature type="binding site" evidence="15">
    <location>
        <position position="483"/>
    </location>
    <ligand>
        <name>FAD</name>
        <dbReference type="ChEBI" id="CHEBI:57692"/>
        <label>1</label>
    </ligand>
</feature>
<dbReference type="GO" id="GO:0016491">
    <property type="term" value="F:oxidoreductase activity"/>
    <property type="evidence" value="ECO:0007669"/>
    <property type="project" value="UniProtKB-KW"/>
</dbReference>
<feature type="binding site" evidence="13">
    <location>
        <position position="502"/>
    </location>
    <ligand>
        <name>FAD</name>
        <dbReference type="ChEBI" id="CHEBI:57692"/>
        <label>2</label>
    </ligand>
</feature>
<dbReference type="Gene3D" id="3.20.20.70">
    <property type="entry name" value="Aldolase class I"/>
    <property type="match status" value="1"/>
</dbReference>
<feature type="binding site" evidence="13 14">
    <location>
        <position position="72"/>
    </location>
    <ligand>
        <name>FMN</name>
        <dbReference type="ChEBI" id="CHEBI:58210"/>
    </ligand>
</feature>
<dbReference type="InterPro" id="IPR013785">
    <property type="entry name" value="Aldolase_TIM"/>
</dbReference>
<dbReference type="PANTHER" id="PTHR42917">
    <property type="entry name" value="2,4-DIENOYL-COA REDUCTASE"/>
    <property type="match status" value="1"/>
</dbReference>
<dbReference type="GO" id="GO:0010181">
    <property type="term" value="F:FMN binding"/>
    <property type="evidence" value="ECO:0007669"/>
    <property type="project" value="InterPro"/>
</dbReference>
<feature type="binding site" evidence="13 14">
    <location>
        <position position="320"/>
    </location>
    <ligand>
        <name>FMN</name>
        <dbReference type="ChEBI" id="CHEBI:58210"/>
    </ligand>
</feature>
<dbReference type="PDBsum" id="6QKR"/>
<dbReference type="PANTHER" id="PTHR42917:SF2">
    <property type="entry name" value="2,4-DIENOYL-COA REDUCTASE [(2E)-ENOYL-COA-PRODUCING]"/>
    <property type="match status" value="1"/>
</dbReference>
<feature type="binding site" evidence="15">
    <location>
        <position position="419"/>
    </location>
    <ligand>
        <name>FAD</name>
        <dbReference type="ChEBI" id="CHEBI:57692"/>
        <label>1</label>
    </ligand>
</feature>
<feature type="binding site" evidence="13 14">
    <location>
        <position position="483"/>
    </location>
    <ligand>
        <name>FAD</name>
        <dbReference type="ChEBI" id="CHEBI:57692"/>
        <label>2</label>
    </ligand>
</feature>
<dbReference type="SUPFAM" id="SSF51905">
    <property type="entry name" value="FAD/NAD(P)-binding domain"/>
    <property type="match status" value="1"/>
</dbReference>
<evidence type="ECO:0000256" key="2">
    <source>
        <dbReference type="ARBA" id="ARBA00001966"/>
    </source>
</evidence>
<dbReference type="Pfam" id="PF13450">
    <property type="entry name" value="NAD_binding_8"/>
    <property type="match status" value="1"/>
</dbReference>
<protein>
    <recommendedName>
        <fullName evidence="16">NADH oxidase</fullName>
    </recommendedName>
</protein>
<keyword evidence="6 13" id="KW-0479">Metal-binding</keyword>
<feature type="binding site" evidence="13 14">
    <location>
        <position position="374"/>
    </location>
    <ligand>
        <name>[4Fe-4S] cluster</name>
        <dbReference type="ChEBI" id="CHEBI:49883"/>
    </ligand>
</feature>
<dbReference type="InterPro" id="IPR001155">
    <property type="entry name" value="OxRdtase_FMN_N"/>
</dbReference>
<dbReference type="Gene3D" id="3.40.50.720">
    <property type="entry name" value="NAD(P)-binding Rossmann-like Domain"/>
    <property type="match status" value="1"/>
</dbReference>
<feature type="binding site" evidence="13 14">
    <location>
        <position position="370"/>
    </location>
    <ligand>
        <name>[4Fe-4S] cluster</name>
        <dbReference type="ChEBI" id="CHEBI:49883"/>
    </ligand>
</feature>
<proteinExistence type="evidence at protein level"/>
<keyword evidence="5 13" id="KW-0288">FMN</keyword>
<comment type="similarity">
    <text evidence="3">In the N-terminal section; belongs to the NADH:flavin oxidoreductase/NADH oxidase family.</text>
</comment>
<feature type="binding site" evidence="13 14">
    <location>
        <position position="38"/>
    </location>
    <ligand>
        <name>FMN</name>
        <dbReference type="ChEBI" id="CHEBI:58210"/>
    </ligand>
</feature>
<evidence type="ECO:0007829" key="14">
    <source>
        <dbReference type="PDB" id="6QKR"/>
    </source>
</evidence>
<feature type="binding site" evidence="13 14">
    <location>
        <position position="114"/>
    </location>
    <ligand>
        <name>FMN</name>
        <dbReference type="ChEBI" id="CHEBI:58210"/>
    </ligand>
</feature>
<dbReference type="GO" id="GO:0051539">
    <property type="term" value="F:4 iron, 4 sulfur cluster binding"/>
    <property type="evidence" value="ECO:0007669"/>
    <property type="project" value="UniProtKB-KW"/>
</dbReference>
<dbReference type="EMBL" id="FR695868">
    <property type="protein sequence ID" value="CBX28498.1"/>
    <property type="molecule type" value="Genomic_DNA"/>
</dbReference>
<dbReference type="PDB" id="6QKG">
    <property type="method" value="X-ray"/>
    <property type="resolution" value="2.20 A"/>
    <property type="chains" value="A/B=1-670"/>
</dbReference>